<dbReference type="SUPFAM" id="SSF57196">
    <property type="entry name" value="EGF/Laminin"/>
    <property type="match status" value="1"/>
</dbReference>
<feature type="non-terminal residue" evidence="4">
    <location>
        <position position="1"/>
    </location>
</feature>
<dbReference type="GO" id="GO:0009888">
    <property type="term" value="P:tissue development"/>
    <property type="evidence" value="ECO:0007669"/>
    <property type="project" value="TreeGrafter"/>
</dbReference>
<dbReference type="AlphaFoldDB" id="A0A8X6IHT3"/>
<dbReference type="InterPro" id="IPR002049">
    <property type="entry name" value="LE_dom"/>
</dbReference>
<dbReference type="GO" id="GO:0005604">
    <property type="term" value="C:basement membrane"/>
    <property type="evidence" value="ECO:0007669"/>
    <property type="project" value="TreeGrafter"/>
</dbReference>
<dbReference type="GO" id="GO:0007411">
    <property type="term" value="P:axon guidance"/>
    <property type="evidence" value="ECO:0007669"/>
    <property type="project" value="TreeGrafter"/>
</dbReference>
<evidence type="ECO:0000313" key="5">
    <source>
        <dbReference type="Proteomes" id="UP000887116"/>
    </source>
</evidence>
<gene>
    <name evidence="4" type="primary">lam-2</name>
    <name evidence="4" type="ORF">TNCT_239201</name>
</gene>
<evidence type="ECO:0000259" key="3">
    <source>
        <dbReference type="PROSITE" id="PS51117"/>
    </source>
</evidence>
<dbReference type="SMART" id="SM00136">
    <property type="entry name" value="LamNT"/>
    <property type="match status" value="1"/>
</dbReference>
<evidence type="ECO:0000256" key="1">
    <source>
        <dbReference type="ARBA" id="ARBA00023157"/>
    </source>
</evidence>
<protein>
    <submittedName>
        <fullName evidence="4">Laminin-like protein lam-2</fullName>
    </submittedName>
</protein>
<dbReference type="Pfam" id="PF00053">
    <property type="entry name" value="EGF_laminin"/>
    <property type="match status" value="1"/>
</dbReference>
<proteinExistence type="predicted"/>
<dbReference type="Gene3D" id="2.10.25.10">
    <property type="entry name" value="Laminin"/>
    <property type="match status" value="1"/>
</dbReference>
<feature type="domain" description="Laminin N-terminal" evidence="3">
    <location>
        <begin position="1"/>
        <end position="144"/>
    </location>
</feature>
<dbReference type="SMART" id="SM00180">
    <property type="entry name" value="EGF_Lam"/>
    <property type="match status" value="1"/>
</dbReference>
<evidence type="ECO:0000256" key="2">
    <source>
        <dbReference type="ARBA" id="ARBA00023292"/>
    </source>
</evidence>
<dbReference type="PROSITE" id="PS51117">
    <property type="entry name" value="LAMININ_NTER"/>
    <property type="match status" value="1"/>
</dbReference>
<dbReference type="InterPro" id="IPR050440">
    <property type="entry name" value="Laminin/Netrin_ECM"/>
</dbReference>
<dbReference type="EMBL" id="BMAO01028162">
    <property type="protein sequence ID" value="GFR22459.1"/>
    <property type="molecule type" value="Genomic_DNA"/>
</dbReference>
<keyword evidence="1" id="KW-1015">Disulfide bond</keyword>
<comment type="caution">
    <text evidence="4">The sequence shown here is derived from an EMBL/GenBank/DDBJ whole genome shotgun (WGS) entry which is preliminary data.</text>
</comment>
<dbReference type="PANTHER" id="PTHR10574:SF435">
    <property type="entry name" value="LAMININ SUBUNIT GAMMA-1"/>
    <property type="match status" value="1"/>
</dbReference>
<dbReference type="Gene3D" id="2.60.120.260">
    <property type="entry name" value="Galactose-binding domain-like"/>
    <property type="match status" value="1"/>
</dbReference>
<dbReference type="OrthoDB" id="6427247at2759"/>
<name>A0A8X6IHT3_TRICU</name>
<dbReference type="Pfam" id="PF00055">
    <property type="entry name" value="Laminin_N"/>
    <property type="match status" value="1"/>
</dbReference>
<dbReference type="Proteomes" id="UP000887116">
    <property type="component" value="Unassembled WGS sequence"/>
</dbReference>
<reference evidence="4" key="1">
    <citation type="submission" date="2020-07" db="EMBL/GenBank/DDBJ databases">
        <title>Multicomponent nature underlies the extraordinary mechanical properties of spider dragline silk.</title>
        <authorList>
            <person name="Kono N."/>
            <person name="Nakamura H."/>
            <person name="Mori M."/>
            <person name="Yoshida Y."/>
            <person name="Ohtoshi R."/>
            <person name="Malay A.D."/>
            <person name="Moran D.A.P."/>
            <person name="Tomita M."/>
            <person name="Numata K."/>
            <person name="Arakawa K."/>
        </authorList>
    </citation>
    <scope>NUCLEOTIDE SEQUENCE</scope>
</reference>
<dbReference type="CDD" id="cd00055">
    <property type="entry name" value="EGF_Lam"/>
    <property type="match status" value="1"/>
</dbReference>
<keyword evidence="2" id="KW-0424">Laminin EGF-like domain</keyword>
<evidence type="ECO:0000313" key="4">
    <source>
        <dbReference type="EMBL" id="GFR22459.1"/>
    </source>
</evidence>
<accession>A0A8X6IHT3</accession>
<dbReference type="PANTHER" id="PTHR10574">
    <property type="entry name" value="NETRIN/LAMININ-RELATED"/>
    <property type="match status" value="1"/>
</dbReference>
<organism evidence="4 5">
    <name type="scientific">Trichonephila clavata</name>
    <name type="common">Joro spider</name>
    <name type="synonym">Nephila clavata</name>
    <dbReference type="NCBI Taxonomy" id="2740835"/>
    <lineage>
        <taxon>Eukaryota</taxon>
        <taxon>Metazoa</taxon>
        <taxon>Ecdysozoa</taxon>
        <taxon>Arthropoda</taxon>
        <taxon>Chelicerata</taxon>
        <taxon>Arachnida</taxon>
        <taxon>Araneae</taxon>
        <taxon>Araneomorphae</taxon>
        <taxon>Entelegynae</taxon>
        <taxon>Araneoidea</taxon>
        <taxon>Nephilidae</taxon>
        <taxon>Trichonephila</taxon>
    </lineage>
</organism>
<dbReference type="InterPro" id="IPR008211">
    <property type="entry name" value="Laminin_N"/>
</dbReference>
<keyword evidence="5" id="KW-1185">Reference proteome</keyword>
<dbReference type="GO" id="GO:0009887">
    <property type="term" value="P:animal organ morphogenesis"/>
    <property type="evidence" value="ECO:0007669"/>
    <property type="project" value="TreeGrafter"/>
</dbReference>
<sequence length="217" mass="24640">KSFDISYVRLRFYSSRPESFAIFKRTTLNSEWTPYQYYSSTCNETYGVPDGSYVNRENETQPLCTSEFSDLSPLTGGTVVFSTLEGRPGAYDFENNPKLQEWVIATALRITLDKMNTFGDEIFEDPLVLKSYFFAISDFSVGARCRCYGHASDCIFAPDEATGILRLVCRCEHHTMGDDCDQCLPLYNQRPWAPATTSEANECLRKSVLCLFSNESE</sequence>